<accession>A0ABR4Z3H2</accession>
<name>A0ABR4Z3H2_9NOCA</name>
<organism evidence="1 2">
    <name type="scientific">Nocardia vulneris</name>
    <dbReference type="NCBI Taxonomy" id="1141657"/>
    <lineage>
        <taxon>Bacteria</taxon>
        <taxon>Bacillati</taxon>
        <taxon>Actinomycetota</taxon>
        <taxon>Actinomycetes</taxon>
        <taxon>Mycobacteriales</taxon>
        <taxon>Nocardiaceae</taxon>
        <taxon>Nocardia</taxon>
    </lineage>
</organism>
<comment type="caution">
    <text evidence="1">The sequence shown here is derived from an EMBL/GenBank/DDBJ whole genome shotgun (WGS) entry which is preliminary data.</text>
</comment>
<dbReference type="EMBL" id="JNFP01000102">
    <property type="protein sequence ID" value="KIA59599.1"/>
    <property type="molecule type" value="Genomic_DNA"/>
</dbReference>
<evidence type="ECO:0000313" key="2">
    <source>
        <dbReference type="Proteomes" id="UP000031364"/>
    </source>
</evidence>
<sequence>MVELSEKTLTKVRDDFSRAVDEVKKTPDQINDAVDKLKYIAPLVYLKVSEVRDDIQDTLAELFENLKQAVEGMFAPWLFLDYAAKWQWIGAEVRGCIGMQGRRELNMEGRWDGSAYKSFKTTKESQQAAMTTIDNMCTTIHDRMITVAEEGQNLYYNLANKLATIVANVGTFVEETAATAGVASIWTINNLNSAIVAAVELVAQLLTDFVKVQSKVFVASNDLKNLIRAPTGFDVAKSGAVTWPSGATDLFDNKDDDWHQDGEEKAK</sequence>
<protein>
    <recommendedName>
        <fullName evidence="3">ESX-1 secretion-associated protein EspA/EspE-like domain-containing protein</fullName>
    </recommendedName>
</protein>
<evidence type="ECO:0000313" key="1">
    <source>
        <dbReference type="EMBL" id="KIA59599.1"/>
    </source>
</evidence>
<dbReference type="Proteomes" id="UP000031364">
    <property type="component" value="Unassembled WGS sequence"/>
</dbReference>
<gene>
    <name evidence="1" type="ORF">FG87_41940</name>
</gene>
<reference evidence="1 2" key="1">
    <citation type="journal article" date="2014" name="Int. J. Syst. Evol. Microbiol.">
        <title>Nocardia vulneris sp. nov., isolated from wounds of human patients in North America.</title>
        <authorList>
            <person name="Lasker B.A."/>
            <person name="Bell M."/>
            <person name="Klenk H.P."/>
            <person name="Sproer C."/>
            <person name="Schumann C."/>
            <person name="Schumann P."/>
            <person name="Brown J.M."/>
        </authorList>
    </citation>
    <scope>NUCLEOTIDE SEQUENCE [LARGE SCALE GENOMIC DNA]</scope>
    <source>
        <strain evidence="1 2">W9851</strain>
    </source>
</reference>
<evidence type="ECO:0008006" key="3">
    <source>
        <dbReference type="Google" id="ProtNLM"/>
    </source>
</evidence>
<keyword evidence="2" id="KW-1185">Reference proteome</keyword>
<dbReference type="RefSeq" id="WP_043682912.1">
    <property type="nucleotide sequence ID" value="NZ_BDCI01000014.1"/>
</dbReference>
<proteinExistence type="predicted"/>